<feature type="domain" description="CHAT" evidence="1">
    <location>
        <begin position="167"/>
        <end position="457"/>
    </location>
</feature>
<protein>
    <submittedName>
        <fullName evidence="2">CHAT domain-containing protein</fullName>
    </submittedName>
</protein>
<evidence type="ECO:0000313" key="2">
    <source>
        <dbReference type="EMBL" id="MEP0866027.1"/>
    </source>
</evidence>
<accession>A0ABV0JRJ2</accession>
<dbReference type="Proteomes" id="UP001442494">
    <property type="component" value="Unassembled WGS sequence"/>
</dbReference>
<sequence>MKSVVSSIGVSLAGLYIIGSVSREPILEVAIASTPNPISIAQAAKPSKVEIALDEGNLTEAVPQIEATWEKQYEDYFRITFPDKSITVKDVANTLDRIAKQTGKNTALIYVFPLDQQLELVLITPKGKPIHKRILAAKREVLLETVKEFRKNIVNHSIKGSKEYFPAARQLHQWIIAPLEADLETNNIDSLIFCMGVGLRTMPLAAFHDGQKFLIEKYSIGRIPAFKLTDTRYADIKKSPVLAMGASKFKEQEPLPAVPVELSAITQKLRRGKSFLNQEFTLHNLQSQRASQPFKIIHLATHADFLPGVPSNSYVQFWDEKLRLNQMKHLSWNNPPVELLVLSACRTALGDKDAELGFAGLAVNSGVKSALASLWYVSDEGTLGLMTEFYRHLATAPIKAEALRQAQIAMLKGQVRIENGQLHSPRGNISLPPELAGLGNQNLSHPYYWAAFTIVGSPW</sequence>
<keyword evidence="3" id="KW-1185">Reference proteome</keyword>
<evidence type="ECO:0000259" key="1">
    <source>
        <dbReference type="Pfam" id="PF12770"/>
    </source>
</evidence>
<reference evidence="2 3" key="1">
    <citation type="submission" date="2022-04" db="EMBL/GenBank/DDBJ databases">
        <title>Positive selection, recombination, and allopatry shape intraspecific diversity of widespread and dominant cyanobacteria.</title>
        <authorList>
            <person name="Wei J."/>
            <person name="Shu W."/>
            <person name="Hu C."/>
        </authorList>
    </citation>
    <scope>NUCLEOTIDE SEQUENCE [LARGE SCALE GENOMIC DNA]</scope>
    <source>
        <strain evidence="2 3">GB2-A5</strain>
    </source>
</reference>
<dbReference type="Pfam" id="PF12770">
    <property type="entry name" value="CHAT"/>
    <property type="match status" value="1"/>
</dbReference>
<dbReference type="InterPro" id="IPR024983">
    <property type="entry name" value="CHAT_dom"/>
</dbReference>
<name>A0ABV0JRJ2_9CYAN</name>
<organism evidence="2 3">
    <name type="scientific">Funiculus sociatus GB2-A5</name>
    <dbReference type="NCBI Taxonomy" id="2933946"/>
    <lineage>
        <taxon>Bacteria</taxon>
        <taxon>Bacillati</taxon>
        <taxon>Cyanobacteriota</taxon>
        <taxon>Cyanophyceae</taxon>
        <taxon>Coleofasciculales</taxon>
        <taxon>Coleofasciculaceae</taxon>
        <taxon>Funiculus</taxon>
    </lineage>
</organism>
<proteinExistence type="predicted"/>
<dbReference type="RefSeq" id="WP_190419490.1">
    <property type="nucleotide sequence ID" value="NZ_JAMPKK010000036.1"/>
</dbReference>
<evidence type="ECO:0000313" key="3">
    <source>
        <dbReference type="Proteomes" id="UP001442494"/>
    </source>
</evidence>
<gene>
    <name evidence="2" type="ORF">NDI37_16285</name>
</gene>
<comment type="caution">
    <text evidence="2">The sequence shown here is derived from an EMBL/GenBank/DDBJ whole genome shotgun (WGS) entry which is preliminary data.</text>
</comment>
<dbReference type="EMBL" id="JAMPKK010000036">
    <property type="protein sequence ID" value="MEP0866027.1"/>
    <property type="molecule type" value="Genomic_DNA"/>
</dbReference>